<comment type="similarity">
    <text evidence="1">Belongs to the ros/MucR family.</text>
</comment>
<evidence type="ECO:0000313" key="3">
    <source>
        <dbReference type="EMBL" id="ACL57438.1"/>
    </source>
</evidence>
<dbReference type="Pfam" id="PF05443">
    <property type="entry name" value="ROS_MUCR"/>
    <property type="match status" value="1"/>
</dbReference>
<proteinExistence type="inferred from homology"/>
<dbReference type="KEGG" id="mno:Mnod_2468"/>
<accession>B8ICM7</accession>
<dbReference type="RefSeq" id="WP_015929118.1">
    <property type="nucleotide sequence ID" value="NC_011894.1"/>
</dbReference>
<dbReference type="HOGENOM" id="CLU_106247_0_0_5"/>
<dbReference type="GO" id="GO:0006355">
    <property type="term" value="P:regulation of DNA-templated transcription"/>
    <property type="evidence" value="ECO:0007669"/>
    <property type="project" value="InterPro"/>
</dbReference>
<evidence type="ECO:0000313" key="4">
    <source>
        <dbReference type="Proteomes" id="UP000008207"/>
    </source>
</evidence>
<dbReference type="InterPro" id="IPR041920">
    <property type="entry name" value="ROS/MUCR_sf"/>
</dbReference>
<gene>
    <name evidence="3" type="ordered locus">Mnod_2468</name>
</gene>
<evidence type="ECO:0000256" key="2">
    <source>
        <dbReference type="SAM" id="MobiDB-lite"/>
    </source>
</evidence>
<dbReference type="Gene3D" id="1.10.10.1550">
    <property type="entry name" value="ROS/MUCR transcriptional regulator protein"/>
    <property type="match status" value="1"/>
</dbReference>
<feature type="compositionally biased region" description="Basic residues" evidence="2">
    <location>
        <begin position="154"/>
        <end position="165"/>
    </location>
</feature>
<dbReference type="GO" id="GO:0008270">
    <property type="term" value="F:zinc ion binding"/>
    <property type="evidence" value="ECO:0007669"/>
    <property type="project" value="InterPro"/>
</dbReference>
<evidence type="ECO:0000256" key="1">
    <source>
        <dbReference type="ARBA" id="ARBA00007031"/>
    </source>
</evidence>
<name>B8ICM7_METNO</name>
<reference evidence="3 4" key="1">
    <citation type="submission" date="2009-01" db="EMBL/GenBank/DDBJ databases">
        <title>Complete sequence of chromosome of Methylobacterium nodulans ORS 2060.</title>
        <authorList>
            <consortium name="US DOE Joint Genome Institute"/>
            <person name="Lucas S."/>
            <person name="Copeland A."/>
            <person name="Lapidus A."/>
            <person name="Glavina del Rio T."/>
            <person name="Dalin E."/>
            <person name="Tice H."/>
            <person name="Bruce D."/>
            <person name="Goodwin L."/>
            <person name="Pitluck S."/>
            <person name="Sims D."/>
            <person name="Brettin T."/>
            <person name="Detter J.C."/>
            <person name="Han C."/>
            <person name="Larimer F."/>
            <person name="Land M."/>
            <person name="Hauser L."/>
            <person name="Kyrpides N."/>
            <person name="Ivanova N."/>
            <person name="Marx C.J."/>
            <person name="Richardson P."/>
        </authorList>
    </citation>
    <scope>NUCLEOTIDE SEQUENCE [LARGE SCALE GENOMIC DNA]</scope>
    <source>
        <strain evidence="4">LMG 21967 / CNCM I-2342 / ORS 2060</strain>
    </source>
</reference>
<dbReference type="InterPro" id="IPR008807">
    <property type="entry name" value="ROS_MUCR"/>
</dbReference>
<dbReference type="OrthoDB" id="9809693at2"/>
<dbReference type="EMBL" id="CP001349">
    <property type="protein sequence ID" value="ACL57438.1"/>
    <property type="molecule type" value="Genomic_DNA"/>
</dbReference>
<sequence length="165" mass="17737">MTDSVSTNSVELASDIISAYVSNNPVPAASLPELIKAVYETLSNLTNPPAPAVEETPKASPAQIRKSITPDHLISFIDGKPYKSLKRHLTKHGMTPEDYRTKFGLPVTYPMVAETYATQRSELAKSIGLGQKRQEAAKAAAKAATPDAIVKAPAKTKRPRKPAAE</sequence>
<dbReference type="GO" id="GO:0003677">
    <property type="term" value="F:DNA binding"/>
    <property type="evidence" value="ECO:0007669"/>
    <property type="project" value="InterPro"/>
</dbReference>
<keyword evidence="4" id="KW-1185">Reference proteome</keyword>
<dbReference type="eggNOG" id="COG4957">
    <property type="taxonomic scope" value="Bacteria"/>
</dbReference>
<protein>
    <submittedName>
        <fullName evidence="3">Transcriptional regulator, MucR family</fullName>
    </submittedName>
</protein>
<dbReference type="STRING" id="460265.Mnod_2468"/>
<dbReference type="AlphaFoldDB" id="B8ICM7"/>
<organism evidence="3 4">
    <name type="scientific">Methylobacterium nodulans (strain LMG 21967 / CNCM I-2342 / ORS 2060)</name>
    <dbReference type="NCBI Taxonomy" id="460265"/>
    <lineage>
        <taxon>Bacteria</taxon>
        <taxon>Pseudomonadati</taxon>
        <taxon>Pseudomonadota</taxon>
        <taxon>Alphaproteobacteria</taxon>
        <taxon>Hyphomicrobiales</taxon>
        <taxon>Methylobacteriaceae</taxon>
        <taxon>Methylobacterium</taxon>
    </lineage>
</organism>
<dbReference type="Proteomes" id="UP000008207">
    <property type="component" value="Chromosome"/>
</dbReference>
<feature type="region of interest" description="Disordered" evidence="2">
    <location>
        <begin position="134"/>
        <end position="165"/>
    </location>
</feature>